<dbReference type="Gene3D" id="3.30.420.300">
    <property type="entry name" value="2-keto-3-deoxy-galactonokinase, substrate binding domain"/>
    <property type="match status" value="1"/>
</dbReference>
<dbReference type="InterPro" id="IPR007729">
    <property type="entry name" value="DGOK"/>
</dbReference>
<keyword evidence="2" id="KW-1185">Reference proteome</keyword>
<reference evidence="1" key="1">
    <citation type="submission" date="2021-11" db="EMBL/GenBank/DDBJ databases">
        <title>Halomonas sp., isolated from a coastal aquaculture zone in Dongshan Bay.</title>
        <authorList>
            <person name="Lin W."/>
        </authorList>
    </citation>
    <scope>NUCLEOTIDE SEQUENCE</scope>
    <source>
        <strain evidence="1">Yzlin-01</strain>
    </source>
</reference>
<dbReference type="Pfam" id="PF05035">
    <property type="entry name" value="DGOK"/>
    <property type="match status" value="1"/>
</dbReference>
<accession>A0ABT2ECG6</accession>
<name>A0ABT2ECG6_9GAMM</name>
<dbReference type="Proteomes" id="UP001165542">
    <property type="component" value="Unassembled WGS sequence"/>
</dbReference>
<dbReference type="SUPFAM" id="SSF53067">
    <property type="entry name" value="Actin-like ATPase domain"/>
    <property type="match status" value="1"/>
</dbReference>
<dbReference type="InterPro" id="IPR042257">
    <property type="entry name" value="DGOK_C"/>
</dbReference>
<protein>
    <submittedName>
        <fullName evidence="1">2-dehydro-3-deoxygalactonokinase</fullName>
    </submittedName>
</protein>
<organism evidence="1 2">
    <name type="scientific">Halomonas dongshanensis</name>
    <dbReference type="NCBI Taxonomy" id="2890835"/>
    <lineage>
        <taxon>Bacteria</taxon>
        <taxon>Pseudomonadati</taxon>
        <taxon>Pseudomonadota</taxon>
        <taxon>Gammaproteobacteria</taxon>
        <taxon>Oceanospirillales</taxon>
        <taxon>Halomonadaceae</taxon>
        <taxon>Halomonas</taxon>
    </lineage>
</organism>
<dbReference type="Gene3D" id="3.30.420.310">
    <property type="entry name" value="2-keto-3-deoxy-galactonokinase, C-terminal domain"/>
    <property type="match status" value="1"/>
</dbReference>
<comment type="caution">
    <text evidence="1">The sequence shown here is derived from an EMBL/GenBank/DDBJ whole genome shotgun (WGS) entry which is preliminary data.</text>
</comment>
<proteinExistence type="predicted"/>
<dbReference type="EMBL" id="JAJISC010000003">
    <property type="protein sequence ID" value="MCS2609263.1"/>
    <property type="molecule type" value="Genomic_DNA"/>
</dbReference>
<evidence type="ECO:0000313" key="1">
    <source>
        <dbReference type="EMBL" id="MCS2609263.1"/>
    </source>
</evidence>
<dbReference type="RefSeq" id="WP_259035770.1">
    <property type="nucleotide sequence ID" value="NZ_JAJISC010000003.1"/>
</dbReference>
<gene>
    <name evidence="1" type="ORF">LLY24_08030</name>
</gene>
<sequence>MSDAIRSAIAWIAADWGSSNLRAWAMDADDRVLAEVQSDTGMLSLTPNEYELALLRLIGKWLPEKGQTQVIVCGMAGARQGWKEAPYLTAPASLAELANGAVAPLISCPQLRVSLLPGVRQLAREGATFDVMRGEETQLAGLVASTPGFSGRVCLPGTHSKWATLRDGALVGFTTFLSGELYRLLGERSVLKHSVASALNAADLTQDAHRDAFVTAVKEMSHTPHAFTSKLFGLRAQDLLDSEMPTNPERGTLLAARLSGLVIGLELAGIKVLPEPVTLIGSQALCQRYALALETLGQPSQSIEGEEAVLGGLALAYRALAESPDAATSSNDGVRS</sequence>
<dbReference type="InterPro" id="IPR043129">
    <property type="entry name" value="ATPase_NBD"/>
</dbReference>
<dbReference type="InterPro" id="IPR042258">
    <property type="entry name" value="DGOK_N"/>
</dbReference>
<evidence type="ECO:0000313" key="2">
    <source>
        <dbReference type="Proteomes" id="UP001165542"/>
    </source>
</evidence>